<evidence type="ECO:0000256" key="4">
    <source>
        <dbReference type="ARBA" id="ARBA00022475"/>
    </source>
</evidence>
<comment type="similarity">
    <text evidence="2">Belongs to the ABC transporter superfamily.</text>
</comment>
<keyword evidence="4" id="KW-1003">Cell membrane</keyword>
<dbReference type="Proteomes" id="UP000076577">
    <property type="component" value="Unassembled WGS sequence"/>
</dbReference>
<dbReference type="PROSITE" id="PS00211">
    <property type="entry name" value="ABC_TRANSPORTER_1"/>
    <property type="match status" value="1"/>
</dbReference>
<dbReference type="PROSITE" id="PS50893">
    <property type="entry name" value="ABC_TRANSPORTER_2"/>
    <property type="match status" value="1"/>
</dbReference>
<dbReference type="InterPro" id="IPR017750">
    <property type="entry name" value="ATPase_T1SS"/>
</dbReference>
<keyword evidence="10 11" id="KW-0472">Membrane</keyword>
<dbReference type="SUPFAM" id="SSF52540">
    <property type="entry name" value="P-loop containing nucleoside triphosphate hydrolases"/>
    <property type="match status" value="1"/>
</dbReference>
<dbReference type="Gene3D" id="3.40.50.300">
    <property type="entry name" value="P-loop containing nucleotide triphosphate hydrolases"/>
    <property type="match status" value="1"/>
</dbReference>
<evidence type="ECO:0000256" key="7">
    <source>
        <dbReference type="ARBA" id="ARBA00022801"/>
    </source>
</evidence>
<evidence type="ECO:0000256" key="3">
    <source>
        <dbReference type="ARBA" id="ARBA00022448"/>
    </source>
</evidence>
<evidence type="ECO:0000256" key="2">
    <source>
        <dbReference type="ARBA" id="ARBA00005417"/>
    </source>
</evidence>
<dbReference type="GO" id="GO:0016887">
    <property type="term" value="F:ATP hydrolysis activity"/>
    <property type="evidence" value="ECO:0007669"/>
    <property type="project" value="InterPro"/>
</dbReference>
<accession>A0A165T523</accession>
<dbReference type="Gene3D" id="1.20.1560.10">
    <property type="entry name" value="ABC transporter type 1, transmembrane domain"/>
    <property type="match status" value="1"/>
</dbReference>
<evidence type="ECO:0000313" key="16">
    <source>
        <dbReference type="Proteomes" id="UP000076577"/>
    </source>
</evidence>
<dbReference type="Pfam" id="PF03412">
    <property type="entry name" value="Peptidase_C39"/>
    <property type="match status" value="1"/>
</dbReference>
<evidence type="ECO:0000256" key="9">
    <source>
        <dbReference type="ARBA" id="ARBA00022989"/>
    </source>
</evidence>
<dbReference type="AlphaFoldDB" id="A0A165T523"/>
<comment type="subcellular location">
    <subcellularLocation>
        <location evidence="1">Cell membrane</location>
        <topology evidence="1">Multi-pass membrane protein</topology>
    </subcellularLocation>
</comment>
<reference evidence="15 16" key="1">
    <citation type="journal article" date="2016" name="Front. Microbiol.">
        <title>Comparative Genomic Analysis Reveals a Diverse Repertoire of Genes Involved in Prokaryote-Eukaryote Interactions within the Pseudovibrio Genus.</title>
        <authorList>
            <person name="Romano S."/>
            <person name="Fernandez-Guerra A."/>
            <person name="Reen F.J."/>
            <person name="Glockner F.O."/>
            <person name="Crowley S.P."/>
            <person name="O'Sullivan O."/>
            <person name="Cotter P.D."/>
            <person name="Adams C."/>
            <person name="Dobson A.D."/>
            <person name="O'Gara F."/>
        </authorList>
    </citation>
    <scope>NUCLEOTIDE SEQUENCE [LARGE SCALE GENOMIC DNA]</scope>
    <source>
        <strain evidence="15 16">Ad2</strain>
    </source>
</reference>
<feature type="transmembrane region" description="Helical" evidence="11">
    <location>
        <begin position="183"/>
        <end position="203"/>
    </location>
</feature>
<dbReference type="InterPro" id="IPR036640">
    <property type="entry name" value="ABC1_TM_sf"/>
</dbReference>
<comment type="caution">
    <text evidence="15">The sequence shown here is derived from an EMBL/GenBank/DDBJ whole genome shotgun (WGS) entry which is preliminary data.</text>
</comment>
<dbReference type="InterPro" id="IPR011527">
    <property type="entry name" value="ABC1_TM_dom"/>
</dbReference>
<keyword evidence="9 11" id="KW-1133">Transmembrane helix</keyword>
<organism evidence="15 16">
    <name type="scientific">Pseudovibrio axinellae</name>
    <dbReference type="NCBI Taxonomy" id="989403"/>
    <lineage>
        <taxon>Bacteria</taxon>
        <taxon>Pseudomonadati</taxon>
        <taxon>Pseudomonadota</taxon>
        <taxon>Alphaproteobacteria</taxon>
        <taxon>Hyphomicrobiales</taxon>
        <taxon>Stappiaceae</taxon>
        <taxon>Pseudovibrio</taxon>
    </lineage>
</organism>
<dbReference type="InterPro" id="IPR039421">
    <property type="entry name" value="Type_1_exporter"/>
</dbReference>
<feature type="transmembrane region" description="Helical" evidence="11">
    <location>
        <begin position="376"/>
        <end position="398"/>
    </location>
</feature>
<dbReference type="PANTHER" id="PTHR43394">
    <property type="entry name" value="ATP-DEPENDENT PERMEASE MDL1, MITOCHONDRIAL"/>
    <property type="match status" value="1"/>
</dbReference>
<dbReference type="SUPFAM" id="SSF90123">
    <property type="entry name" value="ABC transporter transmembrane region"/>
    <property type="match status" value="1"/>
</dbReference>
<dbReference type="SMART" id="SM00382">
    <property type="entry name" value="AAA"/>
    <property type="match status" value="1"/>
</dbReference>
<dbReference type="Pfam" id="PF00005">
    <property type="entry name" value="ABC_tran"/>
    <property type="match status" value="1"/>
</dbReference>
<dbReference type="InterPro" id="IPR005074">
    <property type="entry name" value="Peptidase_C39"/>
</dbReference>
<dbReference type="InterPro" id="IPR017871">
    <property type="entry name" value="ABC_transporter-like_CS"/>
</dbReference>
<dbReference type="InterPro" id="IPR003593">
    <property type="entry name" value="AAA+_ATPase"/>
</dbReference>
<evidence type="ECO:0000313" key="15">
    <source>
        <dbReference type="EMBL" id="KZL05442.1"/>
    </source>
</evidence>
<dbReference type="GO" id="GO:0015421">
    <property type="term" value="F:ABC-type oligopeptide transporter activity"/>
    <property type="evidence" value="ECO:0007669"/>
    <property type="project" value="TreeGrafter"/>
</dbReference>
<dbReference type="NCBIfam" id="TIGR03375">
    <property type="entry name" value="type_I_sec_LssB"/>
    <property type="match status" value="1"/>
</dbReference>
<dbReference type="EMBL" id="LMCB01000152">
    <property type="protein sequence ID" value="KZL05442.1"/>
    <property type="molecule type" value="Genomic_DNA"/>
</dbReference>
<evidence type="ECO:0000256" key="5">
    <source>
        <dbReference type="ARBA" id="ARBA00022692"/>
    </source>
</evidence>
<dbReference type="Pfam" id="PF00664">
    <property type="entry name" value="ABC_membrane"/>
    <property type="match status" value="1"/>
</dbReference>
<evidence type="ECO:0000256" key="6">
    <source>
        <dbReference type="ARBA" id="ARBA00022741"/>
    </source>
</evidence>
<dbReference type="InterPro" id="IPR027417">
    <property type="entry name" value="P-loop_NTPase"/>
</dbReference>
<keyword evidence="7" id="KW-0378">Hydrolase</keyword>
<feature type="transmembrane region" description="Helical" evidence="11">
    <location>
        <begin position="295"/>
        <end position="315"/>
    </location>
</feature>
<feature type="transmembrane region" description="Helical" evidence="11">
    <location>
        <begin position="155"/>
        <end position="177"/>
    </location>
</feature>
<dbReference type="GO" id="GO:0005886">
    <property type="term" value="C:plasma membrane"/>
    <property type="evidence" value="ECO:0007669"/>
    <property type="project" value="UniProtKB-SubCell"/>
</dbReference>
<proteinExistence type="inferred from homology"/>
<feature type="domain" description="Peptidase C39" evidence="14">
    <location>
        <begin position="1"/>
        <end position="124"/>
    </location>
</feature>
<dbReference type="STRING" id="989403.SAMN05421798_101890"/>
<feature type="transmembrane region" description="Helical" evidence="11">
    <location>
        <begin position="269"/>
        <end position="289"/>
    </location>
</feature>
<dbReference type="GO" id="GO:0006508">
    <property type="term" value="P:proteolysis"/>
    <property type="evidence" value="ECO:0007669"/>
    <property type="project" value="InterPro"/>
</dbReference>
<evidence type="ECO:0000256" key="1">
    <source>
        <dbReference type="ARBA" id="ARBA00004651"/>
    </source>
</evidence>
<feature type="transmembrane region" description="Helical" evidence="11">
    <location>
        <begin position="410"/>
        <end position="432"/>
    </location>
</feature>
<evidence type="ECO:0000256" key="11">
    <source>
        <dbReference type="SAM" id="Phobius"/>
    </source>
</evidence>
<gene>
    <name evidence="15" type="primary">apxIB_2</name>
    <name evidence="15" type="ORF">PsAD2_04367</name>
</gene>
<feature type="domain" description="ABC transmembrane type-1" evidence="13">
    <location>
        <begin position="158"/>
        <end position="436"/>
    </location>
</feature>
<dbReference type="PROSITE" id="PS50929">
    <property type="entry name" value="ABC_TM1F"/>
    <property type="match status" value="1"/>
</dbReference>
<evidence type="ECO:0000256" key="10">
    <source>
        <dbReference type="ARBA" id="ARBA00023136"/>
    </source>
</evidence>
<evidence type="ECO:0000259" key="14">
    <source>
        <dbReference type="PROSITE" id="PS50990"/>
    </source>
</evidence>
<evidence type="ECO:0000259" key="13">
    <source>
        <dbReference type="PROSITE" id="PS50929"/>
    </source>
</evidence>
<protein>
    <submittedName>
        <fullName evidence="15">Toxin RTX-I translocation ATP-binding protein</fullName>
    </submittedName>
</protein>
<dbReference type="PATRIC" id="fig|989403.3.peg.4785"/>
<evidence type="ECO:0000256" key="8">
    <source>
        <dbReference type="ARBA" id="ARBA00022840"/>
    </source>
</evidence>
<keyword evidence="8 15" id="KW-0067">ATP-binding</keyword>
<dbReference type="PROSITE" id="PS50990">
    <property type="entry name" value="PEPTIDASE_C39"/>
    <property type="match status" value="1"/>
</dbReference>
<keyword evidence="16" id="KW-1185">Reference proteome</keyword>
<evidence type="ECO:0000259" key="12">
    <source>
        <dbReference type="PROSITE" id="PS50893"/>
    </source>
</evidence>
<sequence>MREVLDALVESIAYICRAHGNFLSKTAITAALPLTGGKLQFSQVEKASENCGLLAQKKQIVLSEISSSNLPCLLVLHDNSLRLLVGYDGSTRQAHLLDPLDQQKPQYLSLDILQRIYSGHAILFSSLHARDSSGQIQDKSKHWFWSEFIQFWPDYSTVAAGTLFINGLALASPLFIMNVYDRILPNFAVASLWALTVGVVLALTGDSALKLARASILDSLGKKADQKLASKIFSHMQNIDFSTKTKSAGEYAGTVHEYEKLREFFSSTALIAFLDFCFIGVFICILFFIVGPIAWIPLLAVPLVCLINLAAQLPLERTVQTASTEGNKRQNILMETLCGHETVRALNAEAHMQARWEKSVEKSSEILRQSRHWSNLAMVGTGHVQAMVSVLIIVWGVYRVEAGAVNMGGLIAAMMLSTRVLAPISSIANALVRLRQVLHSYRQLSDLLKQPTERKAGRATSNLHSCNGKIQFQNVSFSYPLSEKPSLLYCSFTVEPGSTVGLIGSVGSGKSTVGRLINGLRYPSEGAVLIDGIDTRQFDPTDLRRFAGYMSQDNMLFQGSLRDNLCLGLPHLSDKDIEEVCIVTGLDRLINRHPSGYNLIVGENGNALSGGQRQCIALARILLRKPKILFLDEPSSHLDLSSERRLLEGLQHYNNGALTLIISTHRPSLLKLTDRLIALDQGRIVADGPRDDVKELTQKTRLRQVQTPKTVPIEERLRA</sequence>
<dbReference type="Gene3D" id="3.90.70.10">
    <property type="entry name" value="Cysteine proteinases"/>
    <property type="match status" value="1"/>
</dbReference>
<dbReference type="CDD" id="cd18587">
    <property type="entry name" value="ABC_6TM_LapB_like"/>
    <property type="match status" value="1"/>
</dbReference>
<keyword evidence="5 11" id="KW-0812">Transmembrane</keyword>
<keyword evidence="3" id="KW-0813">Transport</keyword>
<dbReference type="InterPro" id="IPR003439">
    <property type="entry name" value="ABC_transporter-like_ATP-bd"/>
</dbReference>
<dbReference type="GO" id="GO:0005524">
    <property type="term" value="F:ATP binding"/>
    <property type="evidence" value="ECO:0007669"/>
    <property type="project" value="UniProtKB-KW"/>
</dbReference>
<dbReference type="GO" id="GO:0008233">
    <property type="term" value="F:peptidase activity"/>
    <property type="evidence" value="ECO:0007669"/>
    <property type="project" value="InterPro"/>
</dbReference>
<dbReference type="PANTHER" id="PTHR43394:SF1">
    <property type="entry name" value="ATP-BINDING CASSETTE SUB-FAMILY B MEMBER 10, MITOCHONDRIAL"/>
    <property type="match status" value="1"/>
</dbReference>
<keyword evidence="6" id="KW-0547">Nucleotide-binding</keyword>
<name>A0A165T523_9HYPH</name>
<feature type="domain" description="ABC transporter" evidence="12">
    <location>
        <begin position="470"/>
        <end position="706"/>
    </location>
</feature>
<dbReference type="OrthoDB" id="9808328at2"/>
<dbReference type="FunFam" id="3.40.50.300:FF:000299">
    <property type="entry name" value="ABC transporter ATP-binding protein/permease"/>
    <property type="match status" value="1"/>
</dbReference>